<dbReference type="EMBL" id="AYXT01000002">
    <property type="protein sequence ID" value="ETF03625.1"/>
    <property type="molecule type" value="Genomic_DNA"/>
</dbReference>
<dbReference type="Proteomes" id="UP000018733">
    <property type="component" value="Unassembled WGS sequence"/>
</dbReference>
<feature type="transmembrane region" description="Helical" evidence="1">
    <location>
        <begin position="39"/>
        <end position="61"/>
    </location>
</feature>
<dbReference type="HOGENOM" id="CLU_2168498_0_0_4"/>
<feature type="domain" description="Zinc-ribbon" evidence="2">
    <location>
        <begin position="4"/>
        <end position="24"/>
    </location>
</feature>
<proteinExistence type="predicted"/>
<keyword evidence="1" id="KW-0812">Transmembrane</keyword>
<dbReference type="InterPro" id="IPR026870">
    <property type="entry name" value="Zinc_ribbon_dom"/>
</dbReference>
<keyword evidence="1" id="KW-0472">Membrane</keyword>
<evidence type="ECO:0000313" key="4">
    <source>
        <dbReference type="Proteomes" id="UP000018733"/>
    </source>
</evidence>
<evidence type="ECO:0000259" key="2">
    <source>
        <dbReference type="Pfam" id="PF13240"/>
    </source>
</evidence>
<evidence type="ECO:0000313" key="3">
    <source>
        <dbReference type="EMBL" id="ETF03625.1"/>
    </source>
</evidence>
<keyword evidence="4" id="KW-1185">Reference proteome</keyword>
<keyword evidence="1" id="KW-1133">Transmembrane helix</keyword>
<organism evidence="3 4">
    <name type="scientific">Advenella kashmirensis W13003</name>
    <dbReference type="NCBI Taxonomy" id="1424334"/>
    <lineage>
        <taxon>Bacteria</taxon>
        <taxon>Pseudomonadati</taxon>
        <taxon>Pseudomonadota</taxon>
        <taxon>Betaproteobacteria</taxon>
        <taxon>Burkholderiales</taxon>
        <taxon>Alcaligenaceae</taxon>
    </lineage>
</organism>
<feature type="transmembrane region" description="Helical" evidence="1">
    <location>
        <begin position="81"/>
        <end position="102"/>
    </location>
</feature>
<protein>
    <recommendedName>
        <fullName evidence="2">Zinc-ribbon domain-containing protein</fullName>
    </recommendedName>
</protein>
<dbReference type="eggNOG" id="ENOG5031Z7H">
    <property type="taxonomic scope" value="Bacteria"/>
</dbReference>
<evidence type="ECO:0000256" key="1">
    <source>
        <dbReference type="SAM" id="Phobius"/>
    </source>
</evidence>
<name>V8QWE8_9BURK</name>
<sequence length="120" mass="13261">MNICPKCSTELEDDATSCVSCGYAMNTPERTKTGKFIKWLFIIFNIVMVCWVLAAMGTFGSVDTTSQAKALPHGTENSEEIGVSMIVMIWLICNGILGVLVLDTRARKRSLHESNKNVEE</sequence>
<accession>V8QWE8</accession>
<dbReference type="Pfam" id="PF13240">
    <property type="entry name" value="Zn_Ribbon_1"/>
    <property type="match status" value="1"/>
</dbReference>
<gene>
    <name evidence="3" type="ORF">W822_05680</name>
</gene>
<reference evidence="3 4" key="1">
    <citation type="journal article" date="2014" name="Genome Announc.">
        <title>Draft Genome Sequence of Advenella kashmirensis Strain W13003, a Polycyclic Aromatic Hydrocarbon-Degrading Bacterium.</title>
        <authorList>
            <person name="Wang X."/>
            <person name="Jin D."/>
            <person name="Zhou L."/>
            <person name="Wu L."/>
            <person name="An W."/>
            <person name="Zhao L."/>
        </authorList>
    </citation>
    <scope>NUCLEOTIDE SEQUENCE [LARGE SCALE GENOMIC DNA]</scope>
    <source>
        <strain evidence="3 4">W13003</strain>
    </source>
</reference>
<dbReference type="AlphaFoldDB" id="V8QWE8"/>
<comment type="caution">
    <text evidence="3">The sequence shown here is derived from an EMBL/GenBank/DDBJ whole genome shotgun (WGS) entry which is preliminary data.</text>
</comment>